<organism evidence="2 3">
    <name type="scientific">Paenibacillus antibioticophila</name>
    <dbReference type="NCBI Taxonomy" id="1274374"/>
    <lineage>
        <taxon>Bacteria</taxon>
        <taxon>Bacillati</taxon>
        <taxon>Bacillota</taxon>
        <taxon>Bacilli</taxon>
        <taxon>Bacillales</taxon>
        <taxon>Paenibacillaceae</taxon>
        <taxon>Paenibacillus</taxon>
    </lineage>
</organism>
<gene>
    <name evidence="2" type="ORF">J41TS12_20730</name>
</gene>
<dbReference type="AlphaFoldDB" id="A0A920CHW7"/>
<reference evidence="2 3" key="1">
    <citation type="submission" date="2021-03" db="EMBL/GenBank/DDBJ databases">
        <title>Antimicrobial resistance genes in bacteria isolated from Japanese honey, and their potential for conferring macrolide and lincosamide resistance in the American foulbrood pathogen Paenibacillus larvae.</title>
        <authorList>
            <person name="Okamoto M."/>
            <person name="Kumagai M."/>
            <person name="Kanamori H."/>
            <person name="Takamatsu D."/>
        </authorList>
    </citation>
    <scope>NUCLEOTIDE SEQUENCE [LARGE SCALE GENOMIC DNA]</scope>
    <source>
        <strain evidence="2 3">J41TS12</strain>
    </source>
</reference>
<dbReference type="Gene3D" id="3.10.180.10">
    <property type="entry name" value="2,3-Dihydroxybiphenyl 1,2-Dioxygenase, domain 1"/>
    <property type="match status" value="1"/>
</dbReference>
<feature type="domain" description="VOC" evidence="1">
    <location>
        <begin position="4"/>
        <end position="128"/>
    </location>
</feature>
<dbReference type="InterPro" id="IPR037523">
    <property type="entry name" value="VOC_core"/>
</dbReference>
<name>A0A920CHW7_9BACL</name>
<dbReference type="Proteomes" id="UP000681162">
    <property type="component" value="Unassembled WGS sequence"/>
</dbReference>
<evidence type="ECO:0000313" key="3">
    <source>
        <dbReference type="Proteomes" id="UP000681162"/>
    </source>
</evidence>
<sequence>MIKGLFETHINVSNYETSARFYEKLLNIIPLHEDHIRKSKFYWVGKAGESMLGIRENYSSKDVQRQHFAFRVELEDIVNARNYLNELGIESSNFFGNSSEELTVFPFMPAVSIYFDDPDGHSVEFIAMLDEKPRPELNLMSWKDWNQLHGK</sequence>
<keyword evidence="3" id="KW-1185">Reference proteome</keyword>
<dbReference type="PROSITE" id="PS51819">
    <property type="entry name" value="VOC"/>
    <property type="match status" value="1"/>
</dbReference>
<dbReference type="SUPFAM" id="SSF54593">
    <property type="entry name" value="Glyoxalase/Bleomycin resistance protein/Dihydroxybiphenyl dioxygenase"/>
    <property type="match status" value="1"/>
</dbReference>
<dbReference type="RefSeq" id="WP_212939497.1">
    <property type="nucleotide sequence ID" value="NZ_BORR01000006.1"/>
</dbReference>
<evidence type="ECO:0000313" key="2">
    <source>
        <dbReference type="EMBL" id="GIO37212.1"/>
    </source>
</evidence>
<dbReference type="EMBL" id="BORR01000006">
    <property type="protein sequence ID" value="GIO37212.1"/>
    <property type="molecule type" value="Genomic_DNA"/>
</dbReference>
<evidence type="ECO:0000259" key="1">
    <source>
        <dbReference type="PROSITE" id="PS51819"/>
    </source>
</evidence>
<dbReference type="Pfam" id="PF00903">
    <property type="entry name" value="Glyoxalase"/>
    <property type="match status" value="1"/>
</dbReference>
<accession>A0A920CHW7</accession>
<proteinExistence type="predicted"/>
<dbReference type="InterPro" id="IPR004360">
    <property type="entry name" value="Glyas_Fos-R_dOase_dom"/>
</dbReference>
<protein>
    <submittedName>
        <fullName evidence="2">Glyoxalase</fullName>
    </submittedName>
</protein>
<comment type="caution">
    <text evidence="2">The sequence shown here is derived from an EMBL/GenBank/DDBJ whole genome shotgun (WGS) entry which is preliminary data.</text>
</comment>
<dbReference type="InterPro" id="IPR029068">
    <property type="entry name" value="Glyas_Bleomycin-R_OHBP_Dase"/>
</dbReference>